<dbReference type="InterPro" id="IPR009100">
    <property type="entry name" value="AcylCoA_DH/oxidase_NM_dom_sf"/>
</dbReference>
<dbReference type="PANTHER" id="PTHR10909">
    <property type="entry name" value="ELECTRON TRANSPORT OXIDOREDUCTASE"/>
    <property type="match status" value="1"/>
</dbReference>
<name>A0A5C3LH55_9AGAR</name>
<reference evidence="1 2" key="1">
    <citation type="journal article" date="2019" name="Nat. Ecol. Evol.">
        <title>Megaphylogeny resolves global patterns of mushroom evolution.</title>
        <authorList>
            <person name="Varga T."/>
            <person name="Krizsan K."/>
            <person name="Foldi C."/>
            <person name="Dima B."/>
            <person name="Sanchez-Garcia M."/>
            <person name="Sanchez-Ramirez S."/>
            <person name="Szollosi G.J."/>
            <person name="Szarkandi J.G."/>
            <person name="Papp V."/>
            <person name="Albert L."/>
            <person name="Andreopoulos W."/>
            <person name="Angelini C."/>
            <person name="Antonin V."/>
            <person name="Barry K.W."/>
            <person name="Bougher N.L."/>
            <person name="Buchanan P."/>
            <person name="Buyck B."/>
            <person name="Bense V."/>
            <person name="Catcheside P."/>
            <person name="Chovatia M."/>
            <person name="Cooper J."/>
            <person name="Damon W."/>
            <person name="Desjardin D."/>
            <person name="Finy P."/>
            <person name="Geml J."/>
            <person name="Haridas S."/>
            <person name="Hughes K."/>
            <person name="Justo A."/>
            <person name="Karasinski D."/>
            <person name="Kautmanova I."/>
            <person name="Kiss B."/>
            <person name="Kocsube S."/>
            <person name="Kotiranta H."/>
            <person name="LaButti K.M."/>
            <person name="Lechner B.E."/>
            <person name="Liimatainen K."/>
            <person name="Lipzen A."/>
            <person name="Lukacs Z."/>
            <person name="Mihaltcheva S."/>
            <person name="Morgado L.N."/>
            <person name="Niskanen T."/>
            <person name="Noordeloos M.E."/>
            <person name="Ohm R.A."/>
            <person name="Ortiz-Santana B."/>
            <person name="Ovrebo C."/>
            <person name="Racz N."/>
            <person name="Riley R."/>
            <person name="Savchenko A."/>
            <person name="Shiryaev A."/>
            <person name="Soop K."/>
            <person name="Spirin V."/>
            <person name="Szebenyi C."/>
            <person name="Tomsovsky M."/>
            <person name="Tulloss R.E."/>
            <person name="Uehling J."/>
            <person name="Grigoriev I.V."/>
            <person name="Vagvolgyi C."/>
            <person name="Papp T."/>
            <person name="Martin F.M."/>
            <person name="Miettinen O."/>
            <person name="Hibbett D.S."/>
            <person name="Nagy L.G."/>
        </authorList>
    </citation>
    <scope>NUCLEOTIDE SEQUENCE [LARGE SCALE GENOMIC DNA]</scope>
    <source>
        <strain evidence="1 2">CBS 166.37</strain>
    </source>
</reference>
<dbReference type="AlphaFoldDB" id="A0A5C3LH55"/>
<dbReference type="Gene3D" id="2.40.110.10">
    <property type="entry name" value="Butyryl-CoA Dehydrogenase, subunit A, domain 2"/>
    <property type="match status" value="1"/>
</dbReference>
<dbReference type="GO" id="GO:0033540">
    <property type="term" value="P:fatty acid beta-oxidation using acyl-CoA oxidase"/>
    <property type="evidence" value="ECO:0007669"/>
    <property type="project" value="TreeGrafter"/>
</dbReference>
<keyword evidence="2" id="KW-1185">Reference proteome</keyword>
<gene>
    <name evidence="1" type="ORF">BDQ12DRAFT_773382</name>
</gene>
<dbReference type="InterPro" id="IPR036250">
    <property type="entry name" value="AcylCo_DH-like_C"/>
</dbReference>
<dbReference type="OrthoDB" id="538336at2759"/>
<protein>
    <submittedName>
        <fullName evidence="1">Acyl-CoA dehydrogenase NM domain-like protein</fullName>
    </submittedName>
</protein>
<dbReference type="Proteomes" id="UP000308652">
    <property type="component" value="Unassembled WGS sequence"/>
</dbReference>
<sequence length="563" mass="62505">MWPTSELALTPLWRIRSEALPFNERVQLSYQRCRSVVQTYRLTSNDIVNVSPMYWKFYTDPILMMDCAVAILLTIHYNLCVGTLAMYSFDRPDIARLVENLLKFEISGQYCLTELGHGLDIFNMESTAKLLSNGEFELNTGISRAAKYMPPTSPCGIPVVAIVFARLIVDETDRGIKPFVVYLSDGSRMNKGITCKVTTVGGGSQSVKHALTSFDHVRLPRTALLGSIEKAQDARGAFYKNIYRVITGSLSVGALGLSAMRVSSYIVGSYSQRRHVIDSSTGISRPIITFSTQYIPILTAISQTFVMEAFANKARRMFLAPEATIFHKHFIASIFKATISRFAKSIPIVLGDRYGAQGLNDVNQLTIIHANARGGSIAEGDILTTSIRFGVEVILGRIAPPPTVKKDSLLWKHERSAIAELGALMRKGNSHRDSNVARQILPQCQPLIEAIGHRMAYDSAIEAGLDERLIQLFISSVMKFDPAWYSENENISRAQQAMMDQEVATALLPDINDFLDGLRAKDYITAPIVSDKAWSQFVDSLETFSQNDHEAIEEDTSAIVSHL</sequence>
<dbReference type="Gene3D" id="1.20.140.10">
    <property type="entry name" value="Butyryl-CoA Dehydrogenase, subunit A, domain 3"/>
    <property type="match status" value="1"/>
</dbReference>
<organism evidence="1 2">
    <name type="scientific">Crucibulum laeve</name>
    <dbReference type="NCBI Taxonomy" id="68775"/>
    <lineage>
        <taxon>Eukaryota</taxon>
        <taxon>Fungi</taxon>
        <taxon>Dikarya</taxon>
        <taxon>Basidiomycota</taxon>
        <taxon>Agaricomycotina</taxon>
        <taxon>Agaricomycetes</taxon>
        <taxon>Agaricomycetidae</taxon>
        <taxon>Agaricales</taxon>
        <taxon>Agaricineae</taxon>
        <taxon>Nidulariaceae</taxon>
        <taxon>Crucibulum</taxon>
    </lineage>
</organism>
<accession>A0A5C3LH55</accession>
<dbReference type="GO" id="GO:0003997">
    <property type="term" value="F:acyl-CoA oxidase activity"/>
    <property type="evidence" value="ECO:0007669"/>
    <property type="project" value="InterPro"/>
</dbReference>
<proteinExistence type="predicted"/>
<dbReference type="EMBL" id="ML213675">
    <property type="protein sequence ID" value="TFK32429.1"/>
    <property type="molecule type" value="Genomic_DNA"/>
</dbReference>
<dbReference type="GO" id="GO:0005777">
    <property type="term" value="C:peroxisome"/>
    <property type="evidence" value="ECO:0007669"/>
    <property type="project" value="InterPro"/>
</dbReference>
<dbReference type="SUPFAM" id="SSF47203">
    <property type="entry name" value="Acyl-CoA dehydrogenase C-terminal domain-like"/>
    <property type="match status" value="1"/>
</dbReference>
<dbReference type="PANTHER" id="PTHR10909:SF382">
    <property type="entry name" value="ACYL-COENZYME A OXIDASE"/>
    <property type="match status" value="1"/>
</dbReference>
<evidence type="ECO:0000313" key="1">
    <source>
        <dbReference type="EMBL" id="TFK32429.1"/>
    </source>
</evidence>
<dbReference type="GO" id="GO:0071949">
    <property type="term" value="F:FAD binding"/>
    <property type="evidence" value="ECO:0007669"/>
    <property type="project" value="InterPro"/>
</dbReference>
<dbReference type="InterPro" id="IPR046373">
    <property type="entry name" value="Acyl-CoA_Oxase/DH_mid-dom_sf"/>
</dbReference>
<dbReference type="SUPFAM" id="SSF56645">
    <property type="entry name" value="Acyl-CoA dehydrogenase NM domain-like"/>
    <property type="match status" value="1"/>
</dbReference>
<dbReference type="InterPro" id="IPR012258">
    <property type="entry name" value="Acyl-CoA_oxidase"/>
</dbReference>
<dbReference type="GO" id="GO:0005504">
    <property type="term" value="F:fatty acid binding"/>
    <property type="evidence" value="ECO:0007669"/>
    <property type="project" value="TreeGrafter"/>
</dbReference>
<dbReference type="STRING" id="68775.A0A5C3LH55"/>
<dbReference type="GO" id="GO:0055088">
    <property type="term" value="P:lipid homeostasis"/>
    <property type="evidence" value="ECO:0007669"/>
    <property type="project" value="TreeGrafter"/>
</dbReference>
<evidence type="ECO:0000313" key="2">
    <source>
        <dbReference type="Proteomes" id="UP000308652"/>
    </source>
</evidence>